<proteinExistence type="predicted"/>
<evidence type="ECO:0000313" key="4">
    <source>
        <dbReference type="Proteomes" id="UP000076874"/>
    </source>
</evidence>
<evidence type="ECO:0000256" key="2">
    <source>
        <dbReference type="SAM" id="SignalP"/>
    </source>
</evidence>
<dbReference type="AlphaFoldDB" id="A0A167WEK8"/>
<feature type="compositionally biased region" description="Polar residues" evidence="1">
    <location>
        <begin position="87"/>
        <end position="106"/>
    </location>
</feature>
<protein>
    <submittedName>
        <fullName evidence="3">Uncharacterized protein</fullName>
    </submittedName>
</protein>
<accession>A0A167WEK8</accession>
<dbReference type="EMBL" id="AZHD01000005">
    <property type="protein sequence ID" value="OAA63686.1"/>
    <property type="molecule type" value="Genomic_DNA"/>
</dbReference>
<comment type="caution">
    <text evidence="3">The sequence shown here is derived from an EMBL/GenBank/DDBJ whole genome shotgun (WGS) entry which is preliminary data.</text>
</comment>
<feature type="signal peptide" evidence="2">
    <location>
        <begin position="1"/>
        <end position="24"/>
    </location>
</feature>
<sequence>MKMLSFWKCLVLASIALFCGRAAASIPPRGLPHSIICEGPEALCQQEASARAAAPTRAPVAARAPTTSVSTSTMSLIPDVPLTTFATSAAPQPTAPLYSNSTTSRTGPVYDTPIPKTQPVP</sequence>
<evidence type="ECO:0000256" key="1">
    <source>
        <dbReference type="SAM" id="MobiDB-lite"/>
    </source>
</evidence>
<keyword evidence="2" id="KW-0732">Signal</keyword>
<name>A0A167WEK8_9HYPO</name>
<feature type="chain" id="PRO_5007893897" evidence="2">
    <location>
        <begin position="25"/>
        <end position="121"/>
    </location>
</feature>
<evidence type="ECO:0000313" key="3">
    <source>
        <dbReference type="EMBL" id="OAA63686.1"/>
    </source>
</evidence>
<keyword evidence="4" id="KW-1185">Reference proteome</keyword>
<organism evidence="3 4">
    <name type="scientific">Niveomyces insectorum RCEF 264</name>
    <dbReference type="NCBI Taxonomy" id="1081102"/>
    <lineage>
        <taxon>Eukaryota</taxon>
        <taxon>Fungi</taxon>
        <taxon>Dikarya</taxon>
        <taxon>Ascomycota</taxon>
        <taxon>Pezizomycotina</taxon>
        <taxon>Sordariomycetes</taxon>
        <taxon>Hypocreomycetidae</taxon>
        <taxon>Hypocreales</taxon>
        <taxon>Cordycipitaceae</taxon>
        <taxon>Niveomyces</taxon>
    </lineage>
</organism>
<reference evidence="3 4" key="1">
    <citation type="journal article" date="2016" name="Genome Biol. Evol.">
        <title>Divergent and convergent evolution of fungal pathogenicity.</title>
        <authorList>
            <person name="Shang Y."/>
            <person name="Xiao G."/>
            <person name="Zheng P."/>
            <person name="Cen K."/>
            <person name="Zhan S."/>
            <person name="Wang C."/>
        </authorList>
    </citation>
    <scope>NUCLEOTIDE SEQUENCE [LARGE SCALE GENOMIC DNA]</scope>
    <source>
        <strain evidence="3 4">RCEF 264</strain>
    </source>
</reference>
<gene>
    <name evidence="3" type="ORF">SPI_03849</name>
</gene>
<feature type="region of interest" description="Disordered" evidence="1">
    <location>
        <begin position="87"/>
        <end position="121"/>
    </location>
</feature>
<dbReference type="Proteomes" id="UP000076874">
    <property type="component" value="Unassembled WGS sequence"/>
</dbReference>